<evidence type="ECO:0000259" key="1">
    <source>
        <dbReference type="PROSITE" id="PS51340"/>
    </source>
</evidence>
<dbReference type="GO" id="GO:0030170">
    <property type="term" value="F:pyridoxal phosphate binding"/>
    <property type="evidence" value="ECO:0007669"/>
    <property type="project" value="InterPro"/>
</dbReference>
<dbReference type="STRING" id="6832.A0A553PJJ9"/>
<organism evidence="2 3">
    <name type="scientific">Tigriopus californicus</name>
    <name type="common">Marine copepod</name>
    <dbReference type="NCBI Taxonomy" id="6832"/>
    <lineage>
        <taxon>Eukaryota</taxon>
        <taxon>Metazoa</taxon>
        <taxon>Ecdysozoa</taxon>
        <taxon>Arthropoda</taxon>
        <taxon>Crustacea</taxon>
        <taxon>Multicrustacea</taxon>
        <taxon>Hexanauplia</taxon>
        <taxon>Copepoda</taxon>
        <taxon>Harpacticoida</taxon>
        <taxon>Harpacticidae</taxon>
        <taxon>Tigriopus</taxon>
    </lineage>
</organism>
<dbReference type="AlphaFoldDB" id="A0A553PJJ9"/>
<dbReference type="OrthoDB" id="17255at2759"/>
<feature type="domain" description="MOSC" evidence="1">
    <location>
        <begin position="173"/>
        <end position="339"/>
    </location>
</feature>
<dbReference type="OMA" id="WRWVRIG"/>
<dbReference type="EMBL" id="VCGU01000003">
    <property type="protein sequence ID" value="TRY77867.1"/>
    <property type="molecule type" value="Genomic_DNA"/>
</dbReference>
<sequence>MGFSEVVQNPRLILGATGTIVGVACLAKWASSPRWVRVGTVDRLFVFPLKSGKAKEVNTVEFAKLGPKSAMFRDRSFCLVKENNDYGSVKEFPRVALVEIVYEDGHLWLRAPDREDLRIEHEDLEYSKEKEVAVKILDVRVRTIFLGRKYDEYISEFVAGDPNRVKLAYHFSESAQRPVRPKHRKLWPQTMRDSDVPALNYTSSVTILTNASMKDLQHRLDVPITAKWLRSNVMIRTDSGLPFEEDKWIGKMRLGKTAVLSYNKPCNRCPAITVDPETAIQDPNLEPLATLRTYRLLDPTTSELDAQRRKVLGESPLFAVNFSVYQEGWVNIGDEVWVEM</sequence>
<dbReference type="PANTHER" id="PTHR36930">
    <property type="entry name" value="METAL-SULFUR CLUSTER BIOSYNTHESIS PROTEINS YUAD-RELATED"/>
    <property type="match status" value="1"/>
</dbReference>
<dbReference type="InterPro" id="IPR005303">
    <property type="entry name" value="MOCOS_middle"/>
</dbReference>
<dbReference type="InterPro" id="IPR011037">
    <property type="entry name" value="Pyrv_Knase-like_insert_dom_sf"/>
</dbReference>
<accession>A0A553PJJ9</accession>
<dbReference type="InterPro" id="IPR052716">
    <property type="entry name" value="MOSC_domain"/>
</dbReference>
<dbReference type="SUPFAM" id="SSF50800">
    <property type="entry name" value="PK beta-barrel domain-like"/>
    <property type="match status" value="1"/>
</dbReference>
<dbReference type="GO" id="GO:0030151">
    <property type="term" value="F:molybdenum ion binding"/>
    <property type="evidence" value="ECO:0007669"/>
    <property type="project" value="InterPro"/>
</dbReference>
<gene>
    <name evidence="2" type="ORF">TCAL_08131</name>
</gene>
<dbReference type="Proteomes" id="UP000318571">
    <property type="component" value="Chromosome 11"/>
</dbReference>
<dbReference type="PANTHER" id="PTHR36930:SF1">
    <property type="entry name" value="MOSC DOMAIN-CONTAINING PROTEIN"/>
    <property type="match status" value="1"/>
</dbReference>
<dbReference type="PROSITE" id="PS51340">
    <property type="entry name" value="MOSC"/>
    <property type="match status" value="1"/>
</dbReference>
<protein>
    <recommendedName>
        <fullName evidence="1">MOSC domain-containing protein</fullName>
    </recommendedName>
</protein>
<proteinExistence type="predicted"/>
<dbReference type="Pfam" id="PF03476">
    <property type="entry name" value="MOSC_N"/>
    <property type="match status" value="1"/>
</dbReference>
<dbReference type="GO" id="GO:0003824">
    <property type="term" value="F:catalytic activity"/>
    <property type="evidence" value="ECO:0007669"/>
    <property type="project" value="InterPro"/>
</dbReference>
<keyword evidence="3" id="KW-1185">Reference proteome</keyword>
<name>A0A553PJJ9_TIGCA</name>
<evidence type="ECO:0000313" key="2">
    <source>
        <dbReference type="EMBL" id="TRY77867.1"/>
    </source>
</evidence>
<reference evidence="2 3" key="1">
    <citation type="journal article" date="2018" name="Nat. Ecol. Evol.">
        <title>Genomic signatures of mitonuclear coevolution across populations of Tigriopus californicus.</title>
        <authorList>
            <person name="Barreto F.S."/>
            <person name="Watson E.T."/>
            <person name="Lima T.G."/>
            <person name="Willett C.S."/>
            <person name="Edmands S."/>
            <person name="Li W."/>
            <person name="Burton R.S."/>
        </authorList>
    </citation>
    <scope>NUCLEOTIDE SEQUENCE [LARGE SCALE GENOMIC DNA]</scope>
    <source>
        <strain evidence="2 3">San Diego</strain>
    </source>
</reference>
<dbReference type="Pfam" id="PF03473">
    <property type="entry name" value="MOSC"/>
    <property type="match status" value="1"/>
</dbReference>
<evidence type="ECO:0000313" key="3">
    <source>
        <dbReference type="Proteomes" id="UP000318571"/>
    </source>
</evidence>
<dbReference type="SUPFAM" id="SSF141673">
    <property type="entry name" value="MOSC N-terminal domain-like"/>
    <property type="match status" value="1"/>
</dbReference>
<comment type="caution">
    <text evidence="2">The sequence shown here is derived from an EMBL/GenBank/DDBJ whole genome shotgun (WGS) entry which is preliminary data.</text>
</comment>
<dbReference type="InterPro" id="IPR005302">
    <property type="entry name" value="MoCF_Sase_C"/>
</dbReference>